<dbReference type="Proteomes" id="UP000184203">
    <property type="component" value="Unassembled WGS sequence"/>
</dbReference>
<dbReference type="EMBL" id="AEMG01000016">
    <property type="protein sequence ID" value="EFW91211.1"/>
    <property type="molecule type" value="Genomic_DNA"/>
</dbReference>
<sequence length="98" mass="11124">MIDIIELVEDNLESMLNSGEVECPSAECTNRRFRVDIWQDDEKGIVGDAYCRDCDLQIQLDLLDEPIDEAESTLKEVEAELHRSTPPKTDGEQLEAVE</sequence>
<dbReference type="RefSeq" id="WP_007981207.1">
    <property type="nucleotide sequence ID" value="NZ_AEMG01000016.1"/>
</dbReference>
<evidence type="ECO:0000313" key="4">
    <source>
        <dbReference type="Proteomes" id="UP000003751"/>
    </source>
</evidence>
<accession>E7QW77</accession>
<dbReference type="EMBL" id="FRAN01000010">
    <property type="protein sequence ID" value="SHL65512.1"/>
    <property type="molecule type" value="Genomic_DNA"/>
</dbReference>
<dbReference type="AlphaFoldDB" id="E7QW77"/>
<protein>
    <submittedName>
        <fullName evidence="2">Uncharacterized protein</fullName>
    </submittedName>
</protein>
<gene>
    <name evidence="3" type="ORF">SAMN05444342_4337</name>
    <name evidence="2" type="ORF">ZOD2009_15326</name>
</gene>
<keyword evidence="5" id="KW-1185">Reference proteome</keyword>
<evidence type="ECO:0000313" key="5">
    <source>
        <dbReference type="Proteomes" id="UP000184203"/>
    </source>
</evidence>
<proteinExistence type="predicted"/>
<evidence type="ECO:0000313" key="3">
    <source>
        <dbReference type="EMBL" id="SHL65512.1"/>
    </source>
</evidence>
<organism evidence="2 4">
    <name type="scientific">Haladaptatus paucihalophilus DX253</name>
    <dbReference type="NCBI Taxonomy" id="797209"/>
    <lineage>
        <taxon>Archaea</taxon>
        <taxon>Methanobacteriati</taxon>
        <taxon>Methanobacteriota</taxon>
        <taxon>Stenosarchaea group</taxon>
        <taxon>Halobacteria</taxon>
        <taxon>Halobacteriales</taxon>
        <taxon>Haladaptataceae</taxon>
        <taxon>Haladaptatus</taxon>
    </lineage>
</organism>
<dbReference type="OrthoDB" id="378750at2157"/>
<evidence type="ECO:0000256" key="1">
    <source>
        <dbReference type="SAM" id="MobiDB-lite"/>
    </source>
</evidence>
<feature type="region of interest" description="Disordered" evidence="1">
    <location>
        <begin position="78"/>
        <end position="98"/>
    </location>
</feature>
<evidence type="ECO:0000313" key="2">
    <source>
        <dbReference type="EMBL" id="EFW91211.1"/>
    </source>
</evidence>
<reference evidence="2 4" key="1">
    <citation type="journal article" date="2014" name="ISME J.">
        <title>Trehalose/2-sulfotrehalose biosynthesis and glycine-betaine uptake are widely spread mechanisms for osmoadaptation in the Halobacteriales.</title>
        <authorList>
            <person name="Youssef N.H."/>
            <person name="Savage-Ashlock K.N."/>
            <person name="McCully A.L."/>
            <person name="Luedtke B."/>
            <person name="Shaw E.I."/>
            <person name="Hoff W.D."/>
            <person name="Elshahed M.S."/>
        </authorList>
    </citation>
    <scope>NUCLEOTIDE SEQUENCE [LARGE SCALE GENOMIC DNA]</scope>
    <source>
        <strain evidence="2 4">DX253</strain>
    </source>
</reference>
<name>E7QW77_HALPU</name>
<dbReference type="PATRIC" id="fig|797209.4.peg.3025"/>
<reference evidence="5" key="3">
    <citation type="submission" date="2016-11" db="EMBL/GenBank/DDBJ databases">
        <authorList>
            <person name="Varghese N."/>
            <person name="Submissions S."/>
        </authorList>
    </citation>
    <scope>NUCLEOTIDE SEQUENCE [LARGE SCALE GENOMIC DNA]</scope>
    <source>
        <strain evidence="5">DX253</strain>
    </source>
</reference>
<dbReference type="Proteomes" id="UP000003751">
    <property type="component" value="Unassembled WGS sequence"/>
</dbReference>
<reference evidence="3" key="2">
    <citation type="submission" date="2016-11" db="EMBL/GenBank/DDBJ databases">
        <authorList>
            <person name="Jaros S."/>
            <person name="Januszkiewicz K."/>
            <person name="Wedrychowicz H."/>
        </authorList>
    </citation>
    <scope>NUCLEOTIDE SEQUENCE [LARGE SCALE GENOMIC DNA]</scope>
    <source>
        <strain evidence="3">DX253</strain>
    </source>
</reference>